<dbReference type="EMBL" id="DUZY01000002">
    <property type="protein sequence ID" value="DAD27644.1"/>
    <property type="molecule type" value="Genomic_DNA"/>
</dbReference>
<gene>
    <name evidence="1" type="ORF">HUJ06_029112</name>
</gene>
<keyword evidence="2" id="KW-1185">Reference proteome</keyword>
<reference evidence="1 2" key="1">
    <citation type="journal article" date="2020" name="Mol. Biol. Evol.">
        <title>Distinct Expression and Methylation Patterns for Genes with Different Fates following a Single Whole-Genome Duplication in Flowering Plants.</title>
        <authorList>
            <person name="Shi T."/>
            <person name="Rahmani R.S."/>
            <person name="Gugger P.F."/>
            <person name="Wang M."/>
            <person name="Li H."/>
            <person name="Zhang Y."/>
            <person name="Li Z."/>
            <person name="Wang Q."/>
            <person name="Van de Peer Y."/>
            <person name="Marchal K."/>
            <person name="Chen J."/>
        </authorList>
    </citation>
    <scope>NUCLEOTIDE SEQUENCE [LARGE SCALE GENOMIC DNA]</scope>
    <source>
        <tissue evidence="1">Leaf</tissue>
    </source>
</reference>
<evidence type="ECO:0000313" key="1">
    <source>
        <dbReference type="EMBL" id="DAD27644.1"/>
    </source>
</evidence>
<evidence type="ECO:0000313" key="2">
    <source>
        <dbReference type="Proteomes" id="UP000607653"/>
    </source>
</evidence>
<protein>
    <submittedName>
        <fullName evidence="1">Uncharacterized protein</fullName>
    </submittedName>
</protein>
<dbReference type="AlphaFoldDB" id="A0A822Y160"/>
<organism evidence="1 2">
    <name type="scientific">Nelumbo nucifera</name>
    <name type="common">Sacred lotus</name>
    <dbReference type="NCBI Taxonomy" id="4432"/>
    <lineage>
        <taxon>Eukaryota</taxon>
        <taxon>Viridiplantae</taxon>
        <taxon>Streptophyta</taxon>
        <taxon>Embryophyta</taxon>
        <taxon>Tracheophyta</taxon>
        <taxon>Spermatophyta</taxon>
        <taxon>Magnoliopsida</taxon>
        <taxon>Proteales</taxon>
        <taxon>Nelumbonaceae</taxon>
        <taxon>Nelumbo</taxon>
    </lineage>
</organism>
<accession>A0A822Y160</accession>
<name>A0A822Y160_NELNU</name>
<comment type="caution">
    <text evidence="1">The sequence shown here is derived from an EMBL/GenBank/DDBJ whole genome shotgun (WGS) entry which is preliminary data.</text>
</comment>
<proteinExistence type="predicted"/>
<sequence>MFTGSDELTHANAKFARDLIKILQDGGQVVSLALATMARSSGSHGGGLGGELPLKGMGRWWFRQSSFDF</sequence>
<dbReference type="Proteomes" id="UP000607653">
    <property type="component" value="Unassembled WGS sequence"/>
</dbReference>